<proteinExistence type="predicted"/>
<sequence>MMVPLSQLLRGVVNRARLNRDWSRDDGHEFLLTELVRALEWIISCLMKLIPGETVAKSAIGAVPVTMSSSRS</sequence>
<name>A0ACC0W109_9STRA</name>
<evidence type="ECO:0000313" key="1">
    <source>
        <dbReference type="EMBL" id="KAI9912330.1"/>
    </source>
</evidence>
<protein>
    <submittedName>
        <fullName evidence="1">Uncharacterized protein</fullName>
    </submittedName>
</protein>
<reference evidence="1 2" key="1">
    <citation type="journal article" date="2022" name="bioRxiv">
        <title>The genome of the oomycete Peronosclerospora sorghi, a cosmopolitan pathogen of maize and sorghum, is inflated with dispersed pseudogenes.</title>
        <authorList>
            <person name="Fletcher K."/>
            <person name="Martin F."/>
            <person name="Isakeit T."/>
            <person name="Cavanaugh K."/>
            <person name="Magill C."/>
            <person name="Michelmore R."/>
        </authorList>
    </citation>
    <scope>NUCLEOTIDE SEQUENCE [LARGE SCALE GENOMIC DNA]</scope>
    <source>
        <strain evidence="1">P6</strain>
    </source>
</reference>
<keyword evidence="2" id="KW-1185">Reference proteome</keyword>
<comment type="caution">
    <text evidence="1">The sequence shown here is derived from an EMBL/GenBank/DDBJ whole genome shotgun (WGS) entry which is preliminary data.</text>
</comment>
<accession>A0ACC0W109</accession>
<organism evidence="1 2">
    <name type="scientific">Peronosclerospora sorghi</name>
    <dbReference type="NCBI Taxonomy" id="230839"/>
    <lineage>
        <taxon>Eukaryota</taxon>
        <taxon>Sar</taxon>
        <taxon>Stramenopiles</taxon>
        <taxon>Oomycota</taxon>
        <taxon>Peronosporomycetes</taxon>
        <taxon>Peronosporales</taxon>
        <taxon>Peronosporaceae</taxon>
        <taxon>Peronosclerospora</taxon>
    </lineage>
</organism>
<gene>
    <name evidence="1" type="ORF">PsorP6_005059</name>
</gene>
<evidence type="ECO:0000313" key="2">
    <source>
        <dbReference type="Proteomes" id="UP001163321"/>
    </source>
</evidence>
<dbReference type="Proteomes" id="UP001163321">
    <property type="component" value="Chromosome 4"/>
</dbReference>
<dbReference type="EMBL" id="CM047583">
    <property type="protein sequence ID" value="KAI9912330.1"/>
    <property type="molecule type" value="Genomic_DNA"/>
</dbReference>